<gene>
    <name evidence="4" type="ORF">JOD01_001027</name>
</gene>
<dbReference type="Gene3D" id="1.20.1260.10">
    <property type="match status" value="1"/>
</dbReference>
<evidence type="ECO:0000313" key="5">
    <source>
        <dbReference type="Proteomes" id="UP000717624"/>
    </source>
</evidence>
<feature type="binding site" evidence="2">
    <location>
        <position position="134"/>
    </location>
    <ligand>
        <name>Mn(2+)</name>
        <dbReference type="ChEBI" id="CHEBI:29035"/>
        <label>1</label>
    </ligand>
</feature>
<evidence type="ECO:0000256" key="1">
    <source>
        <dbReference type="ARBA" id="ARBA00007644"/>
    </source>
</evidence>
<keyword evidence="3" id="KW-0106">Calcium</keyword>
<keyword evidence="4" id="KW-0946">Virion</keyword>
<dbReference type="Pfam" id="PF05067">
    <property type="entry name" value="Mn_catalase"/>
    <property type="match status" value="1"/>
</dbReference>
<feature type="binding site" evidence="2">
    <location>
        <position position="33"/>
    </location>
    <ligand>
        <name>Mn(2+)</name>
        <dbReference type="ChEBI" id="CHEBI:29035"/>
        <label>1</label>
    </ligand>
</feature>
<evidence type="ECO:0000256" key="3">
    <source>
        <dbReference type="PIRSR" id="PIRSR607760-2"/>
    </source>
</evidence>
<dbReference type="AlphaFoldDB" id="A0A939BTF8"/>
<feature type="binding site" evidence="2">
    <location>
        <position position="101"/>
    </location>
    <ligand>
        <name>Mn(2+)</name>
        <dbReference type="ChEBI" id="CHEBI:29035"/>
        <label>1</label>
    </ligand>
</feature>
<comment type="similarity">
    <text evidence="1">Belongs to the manganese catalase family.</text>
</comment>
<proteinExistence type="inferred from homology"/>
<name>A0A939BTF8_9BACL</name>
<dbReference type="EMBL" id="JAFBEB010000002">
    <property type="protein sequence ID" value="MBM7589429.1"/>
    <property type="molecule type" value="Genomic_DNA"/>
</dbReference>
<feature type="binding site" evidence="3">
    <location>
        <position position="25"/>
    </location>
    <ligand>
        <name>Ca(2+)</name>
        <dbReference type="ChEBI" id="CHEBI:29108"/>
    </ligand>
</feature>
<dbReference type="Proteomes" id="UP000717624">
    <property type="component" value="Unassembled WGS sequence"/>
</dbReference>
<keyword evidence="5" id="KW-1185">Reference proteome</keyword>
<dbReference type="InterPro" id="IPR009078">
    <property type="entry name" value="Ferritin-like_SF"/>
</dbReference>
<keyword evidence="2" id="KW-0479">Metal-binding</keyword>
<dbReference type="GO" id="GO:0046872">
    <property type="term" value="F:metal ion binding"/>
    <property type="evidence" value="ECO:0007669"/>
    <property type="project" value="UniProtKB-KW"/>
</dbReference>
<comment type="cofactor">
    <cofactor evidence="3">
        <name>Ca(2+)</name>
        <dbReference type="ChEBI" id="CHEBI:29108"/>
    </cofactor>
    <text evidence="3">Binds 1 Ca(2+) ion per subunit.</text>
</comment>
<keyword evidence="4" id="KW-0167">Capsid protein</keyword>
<dbReference type="InterPro" id="IPR007760">
    <property type="entry name" value="Mn_catalase"/>
</dbReference>
<feature type="binding site" evidence="2">
    <location>
        <position position="30"/>
    </location>
    <ligand>
        <name>Mn(2+)</name>
        <dbReference type="ChEBI" id="CHEBI:29035"/>
        <label>1</label>
    </ligand>
</feature>
<dbReference type="SUPFAM" id="SSF47240">
    <property type="entry name" value="Ferritin-like"/>
    <property type="match status" value="1"/>
</dbReference>
<comment type="cofactor">
    <cofactor evidence="2">
        <name>Mn(2+)</name>
        <dbReference type="ChEBI" id="CHEBI:29035"/>
    </cofactor>
    <text evidence="2">Binds 2 manganese ions per subunit.</text>
</comment>
<comment type="caution">
    <text evidence="4">The sequence shown here is derived from an EMBL/GenBank/DDBJ whole genome shotgun (WGS) entry which is preliminary data.</text>
</comment>
<reference evidence="4" key="1">
    <citation type="submission" date="2021-01" db="EMBL/GenBank/DDBJ databases">
        <title>Genomic Encyclopedia of Type Strains, Phase IV (KMG-IV): sequencing the most valuable type-strain genomes for metagenomic binning, comparative biology and taxonomic classification.</title>
        <authorList>
            <person name="Goeker M."/>
        </authorList>
    </citation>
    <scope>NUCLEOTIDE SEQUENCE</scope>
    <source>
        <strain evidence="4">DSM 25523</strain>
    </source>
</reference>
<sequence length="155" mass="17685">MSAALRYLNQRYTMPNEKAKALLTDIGTEELGHMEIIATLVYKLLKDLTPEEMRAAGLGSHYADHEKALFYTDASGNPWTAAYVQAKGDPIADLAEDIAAEEKARATYQALINLTDDPDLIQVLRYLREREVVHSQRFREALYLVEEEYDPNRYC</sequence>
<accession>A0A939BTF8</accession>
<evidence type="ECO:0000256" key="2">
    <source>
        <dbReference type="PIRSR" id="PIRSR607760-1"/>
    </source>
</evidence>
<evidence type="ECO:0000313" key="4">
    <source>
        <dbReference type="EMBL" id="MBM7589429.1"/>
    </source>
</evidence>
<dbReference type="InterPro" id="IPR012347">
    <property type="entry name" value="Ferritin-like"/>
</dbReference>
<keyword evidence="2" id="KW-0464">Manganese</keyword>
<protein>
    <submittedName>
        <fullName evidence="4">Spore coat protein JC</fullName>
    </submittedName>
</protein>
<organism evidence="4 5">
    <name type="scientific">Brevibacillus fulvus</name>
    <dbReference type="NCBI Taxonomy" id="1125967"/>
    <lineage>
        <taxon>Bacteria</taxon>
        <taxon>Bacillati</taxon>
        <taxon>Bacillota</taxon>
        <taxon>Bacilli</taxon>
        <taxon>Bacillales</taxon>
        <taxon>Paenibacillaceae</taxon>
        <taxon>Brevibacillus</taxon>
    </lineage>
</organism>